<dbReference type="InterPro" id="IPR018228">
    <property type="entry name" value="DNase_TatD-rel_CS"/>
</dbReference>
<dbReference type="Proteomes" id="UP000466848">
    <property type="component" value="Chromosome"/>
</dbReference>
<feature type="binding site" evidence="2">
    <location>
        <position position="172"/>
    </location>
    <ligand>
        <name>a divalent metal cation</name>
        <dbReference type="ChEBI" id="CHEBI:60240"/>
        <label>2</label>
    </ligand>
</feature>
<dbReference type="KEGG" id="abut:Ami103574_05405"/>
<keyword evidence="1 3" id="KW-0378">Hydrolase</keyword>
<dbReference type="PANTHER" id="PTHR46124">
    <property type="entry name" value="D-AMINOACYL-TRNA DEACYLASE"/>
    <property type="match status" value="1"/>
</dbReference>
<name>A0A858BV40_9FIRM</name>
<dbReference type="Pfam" id="PF01026">
    <property type="entry name" value="TatD_DNase"/>
    <property type="match status" value="1"/>
</dbReference>
<gene>
    <name evidence="3" type="ORF">Ami103574_05405</name>
</gene>
<reference evidence="3 4" key="1">
    <citation type="submission" date="2020-02" db="EMBL/GenBank/DDBJ databases">
        <authorList>
            <person name="Kim Y.B."/>
            <person name="Roh S.W."/>
        </authorList>
    </citation>
    <scope>NUCLEOTIDE SEQUENCE [LARGE SCALE GENOMIC DNA]</scope>
    <source>
        <strain evidence="3 4">DSM 103574</strain>
    </source>
</reference>
<feature type="binding site" evidence="2">
    <location>
        <position position="194"/>
    </location>
    <ligand>
        <name>a divalent metal cation</name>
        <dbReference type="ChEBI" id="CHEBI:60240"/>
        <label>2</label>
    </ligand>
</feature>
<dbReference type="PANTHER" id="PTHR46124:SF2">
    <property type="entry name" value="D-AMINOACYL-TRNA DEACYLASE"/>
    <property type="match status" value="1"/>
</dbReference>
<dbReference type="AlphaFoldDB" id="A0A858BV40"/>
<proteinExistence type="predicted"/>
<dbReference type="PROSITE" id="PS01137">
    <property type="entry name" value="TATD_1"/>
    <property type="match status" value="1"/>
</dbReference>
<evidence type="ECO:0000313" key="3">
    <source>
        <dbReference type="EMBL" id="QIB68790.1"/>
    </source>
</evidence>
<sequence length="293" mass="33157">MIIDSHIHIDNRGSLGIGVDQREPGEWQAFKELIEGNQLRALANAACPAEYRELAKIKGLFLSFGIHPWQAEAFCIGEEEKAKAETDRSVQENQLAGQGQRDFFWHNMDDLALRKLVRSRVERLEGFYKETQAAGEMGMDSVWCNGDLRLQREVFLQQLELAEALGKPVVLHTKGQEQEIAAILSRYGVKKLVHWYSCDSYLEAYVRQDCYFTVGPNYASNPAVQKLIRQVPLDRLLVESDGLSAIRWAWGQEVGPQEVGGFLRETMKAVALAKGVSLEAVEQQMEENFSRLL</sequence>
<dbReference type="InterPro" id="IPR001130">
    <property type="entry name" value="TatD-like"/>
</dbReference>
<dbReference type="PIRSF" id="PIRSF005902">
    <property type="entry name" value="DNase_TatD"/>
    <property type="match status" value="1"/>
</dbReference>
<keyword evidence="2" id="KW-0479">Metal-binding</keyword>
<dbReference type="SUPFAM" id="SSF51556">
    <property type="entry name" value="Metallo-dependent hydrolases"/>
    <property type="match status" value="1"/>
</dbReference>
<feature type="binding site" evidence="2">
    <location>
        <position position="136"/>
    </location>
    <ligand>
        <name>a divalent metal cation</name>
        <dbReference type="ChEBI" id="CHEBI:60240"/>
        <label>1</label>
    </ligand>
</feature>
<evidence type="ECO:0000313" key="4">
    <source>
        <dbReference type="Proteomes" id="UP000466848"/>
    </source>
</evidence>
<keyword evidence="4" id="KW-1185">Reference proteome</keyword>
<organism evidence="3 4">
    <name type="scientific">Aminipila butyrica</name>
    <dbReference type="NCBI Taxonomy" id="433296"/>
    <lineage>
        <taxon>Bacteria</taxon>
        <taxon>Bacillati</taxon>
        <taxon>Bacillota</taxon>
        <taxon>Clostridia</taxon>
        <taxon>Peptostreptococcales</taxon>
        <taxon>Anaerovoracaceae</taxon>
        <taxon>Aminipila</taxon>
    </lineage>
</organism>
<feature type="binding site" evidence="2">
    <location>
        <position position="241"/>
    </location>
    <ligand>
        <name>a divalent metal cation</name>
        <dbReference type="ChEBI" id="CHEBI:60240"/>
        <label>1</label>
    </ligand>
</feature>
<evidence type="ECO:0000256" key="1">
    <source>
        <dbReference type="ARBA" id="ARBA00022801"/>
    </source>
</evidence>
<dbReference type="GO" id="GO:0016788">
    <property type="term" value="F:hydrolase activity, acting on ester bonds"/>
    <property type="evidence" value="ECO:0007669"/>
    <property type="project" value="InterPro"/>
</dbReference>
<accession>A0A858BV40</accession>
<evidence type="ECO:0000256" key="2">
    <source>
        <dbReference type="PIRSR" id="PIRSR005902-1"/>
    </source>
</evidence>
<dbReference type="Gene3D" id="3.20.20.140">
    <property type="entry name" value="Metal-dependent hydrolases"/>
    <property type="match status" value="1"/>
</dbReference>
<dbReference type="InterPro" id="IPR032466">
    <property type="entry name" value="Metal_Hydrolase"/>
</dbReference>
<dbReference type="GO" id="GO:0046872">
    <property type="term" value="F:metal ion binding"/>
    <property type="evidence" value="ECO:0007669"/>
    <property type="project" value="UniProtKB-KW"/>
</dbReference>
<dbReference type="RefSeq" id="WP_163065653.1">
    <property type="nucleotide sequence ID" value="NZ_CP048649.1"/>
</dbReference>
<dbReference type="EMBL" id="CP048649">
    <property type="protein sequence ID" value="QIB68790.1"/>
    <property type="molecule type" value="Genomic_DNA"/>
</dbReference>
<protein>
    <submittedName>
        <fullName evidence="3">TatD family hydrolase</fullName>
    </submittedName>
</protein>